<keyword evidence="3" id="KW-0731">Sigma factor</keyword>
<name>A0ABW1QZW2_9ACTN</name>
<sequence>MSLTPDEAGFTAFVTARGPSLQRAAFLLTGDHHLAQDLVQGALMQAAKHWTKIHTSPEAYVRRSIFTANVSSWRRRKNLTEHPAGDALPQRPADDGDHDARLSLAAALDALTRKQRAVLVLRYWSDLTETQAAETLGVSVNTVKSTHRQALARLRERSPELVDLMGGHR</sequence>
<keyword evidence="2" id="KW-0805">Transcription regulation</keyword>
<keyword evidence="4" id="KW-0238">DNA-binding</keyword>
<organism evidence="8 9">
    <name type="scientific">Nocardioides yefusunii</name>
    <dbReference type="NCBI Taxonomy" id="2500546"/>
    <lineage>
        <taxon>Bacteria</taxon>
        <taxon>Bacillati</taxon>
        <taxon>Actinomycetota</taxon>
        <taxon>Actinomycetes</taxon>
        <taxon>Propionibacteriales</taxon>
        <taxon>Nocardioidaceae</taxon>
        <taxon>Nocardioides</taxon>
    </lineage>
</organism>
<protein>
    <submittedName>
        <fullName evidence="8">SigE family RNA polymerase sigma factor</fullName>
    </submittedName>
</protein>
<dbReference type="InterPro" id="IPR014325">
    <property type="entry name" value="RNA_pol_sigma-E_actinobac"/>
</dbReference>
<dbReference type="NCBIfam" id="TIGR02937">
    <property type="entry name" value="sigma70-ECF"/>
    <property type="match status" value="1"/>
</dbReference>
<comment type="caution">
    <text evidence="8">The sequence shown here is derived from an EMBL/GenBank/DDBJ whole genome shotgun (WGS) entry which is preliminary data.</text>
</comment>
<dbReference type="Pfam" id="PF04542">
    <property type="entry name" value="Sigma70_r2"/>
    <property type="match status" value="1"/>
</dbReference>
<dbReference type="SUPFAM" id="SSF88946">
    <property type="entry name" value="Sigma2 domain of RNA polymerase sigma factors"/>
    <property type="match status" value="1"/>
</dbReference>
<dbReference type="CDD" id="cd06171">
    <property type="entry name" value="Sigma70_r4"/>
    <property type="match status" value="1"/>
</dbReference>
<evidence type="ECO:0000256" key="2">
    <source>
        <dbReference type="ARBA" id="ARBA00023015"/>
    </source>
</evidence>
<dbReference type="InterPro" id="IPR036388">
    <property type="entry name" value="WH-like_DNA-bd_sf"/>
</dbReference>
<evidence type="ECO:0000256" key="1">
    <source>
        <dbReference type="ARBA" id="ARBA00010641"/>
    </source>
</evidence>
<dbReference type="RefSeq" id="WP_128221883.1">
    <property type="nucleotide sequence ID" value="NZ_CP034929.1"/>
</dbReference>
<evidence type="ECO:0000313" key="8">
    <source>
        <dbReference type="EMBL" id="MFC6153885.1"/>
    </source>
</evidence>
<dbReference type="InterPro" id="IPR007627">
    <property type="entry name" value="RNA_pol_sigma70_r2"/>
</dbReference>
<dbReference type="InterPro" id="IPR013325">
    <property type="entry name" value="RNA_pol_sigma_r2"/>
</dbReference>
<feature type="domain" description="RNA polymerase sigma factor 70 region 4 type 2" evidence="7">
    <location>
        <begin position="102"/>
        <end position="154"/>
    </location>
</feature>
<dbReference type="SUPFAM" id="SSF88659">
    <property type="entry name" value="Sigma3 and sigma4 domains of RNA polymerase sigma factors"/>
    <property type="match status" value="1"/>
</dbReference>
<evidence type="ECO:0000259" key="6">
    <source>
        <dbReference type="Pfam" id="PF04542"/>
    </source>
</evidence>
<dbReference type="InterPro" id="IPR039425">
    <property type="entry name" value="RNA_pol_sigma-70-like"/>
</dbReference>
<reference evidence="9" key="1">
    <citation type="journal article" date="2019" name="Int. J. Syst. Evol. Microbiol.">
        <title>The Global Catalogue of Microorganisms (GCM) 10K type strain sequencing project: providing services to taxonomists for standard genome sequencing and annotation.</title>
        <authorList>
            <consortium name="The Broad Institute Genomics Platform"/>
            <consortium name="The Broad Institute Genome Sequencing Center for Infectious Disease"/>
            <person name="Wu L."/>
            <person name="Ma J."/>
        </authorList>
    </citation>
    <scope>NUCLEOTIDE SEQUENCE [LARGE SCALE GENOMIC DNA]</scope>
    <source>
        <strain evidence="9">DFY28</strain>
    </source>
</reference>
<feature type="domain" description="RNA polymerase sigma-70 region 2" evidence="6">
    <location>
        <begin position="14"/>
        <end position="77"/>
    </location>
</feature>
<dbReference type="EMBL" id="JBHSQI010000005">
    <property type="protein sequence ID" value="MFC6153885.1"/>
    <property type="molecule type" value="Genomic_DNA"/>
</dbReference>
<accession>A0ABW1QZW2</accession>
<dbReference type="InterPro" id="IPR013324">
    <property type="entry name" value="RNA_pol_sigma_r3/r4-like"/>
</dbReference>
<keyword evidence="9" id="KW-1185">Reference proteome</keyword>
<dbReference type="InterPro" id="IPR014284">
    <property type="entry name" value="RNA_pol_sigma-70_dom"/>
</dbReference>
<dbReference type="NCBIfam" id="TIGR02983">
    <property type="entry name" value="SigE-fam_strep"/>
    <property type="match status" value="1"/>
</dbReference>
<dbReference type="Proteomes" id="UP001596098">
    <property type="component" value="Unassembled WGS sequence"/>
</dbReference>
<comment type="similarity">
    <text evidence="1">Belongs to the sigma-70 factor family. ECF subfamily.</text>
</comment>
<dbReference type="Gene3D" id="1.10.10.10">
    <property type="entry name" value="Winged helix-like DNA-binding domain superfamily/Winged helix DNA-binding domain"/>
    <property type="match status" value="1"/>
</dbReference>
<keyword evidence="5" id="KW-0804">Transcription</keyword>
<evidence type="ECO:0000259" key="7">
    <source>
        <dbReference type="Pfam" id="PF08281"/>
    </source>
</evidence>
<dbReference type="PANTHER" id="PTHR43133:SF50">
    <property type="entry name" value="ECF RNA POLYMERASE SIGMA FACTOR SIGM"/>
    <property type="match status" value="1"/>
</dbReference>
<dbReference type="InterPro" id="IPR013249">
    <property type="entry name" value="RNA_pol_sigma70_r4_t2"/>
</dbReference>
<evidence type="ECO:0000256" key="3">
    <source>
        <dbReference type="ARBA" id="ARBA00023082"/>
    </source>
</evidence>
<evidence type="ECO:0000313" key="9">
    <source>
        <dbReference type="Proteomes" id="UP001596098"/>
    </source>
</evidence>
<proteinExistence type="inferred from homology"/>
<evidence type="ECO:0000256" key="4">
    <source>
        <dbReference type="ARBA" id="ARBA00023125"/>
    </source>
</evidence>
<gene>
    <name evidence="8" type="ORF">ACFPWU_09470</name>
</gene>
<evidence type="ECO:0000256" key="5">
    <source>
        <dbReference type="ARBA" id="ARBA00023163"/>
    </source>
</evidence>
<dbReference type="Gene3D" id="1.10.1740.10">
    <property type="match status" value="1"/>
</dbReference>
<dbReference type="PANTHER" id="PTHR43133">
    <property type="entry name" value="RNA POLYMERASE ECF-TYPE SIGMA FACTO"/>
    <property type="match status" value="1"/>
</dbReference>
<dbReference type="Pfam" id="PF08281">
    <property type="entry name" value="Sigma70_r4_2"/>
    <property type="match status" value="1"/>
</dbReference>